<evidence type="ECO:0000313" key="2">
    <source>
        <dbReference type="EMBL" id="MBM7814708.1"/>
    </source>
</evidence>
<feature type="transmembrane region" description="Helical" evidence="1">
    <location>
        <begin position="73"/>
        <end position="92"/>
    </location>
</feature>
<dbReference type="Proteomes" id="UP001195724">
    <property type="component" value="Unassembled WGS sequence"/>
</dbReference>
<evidence type="ECO:0000256" key="1">
    <source>
        <dbReference type="SAM" id="Phobius"/>
    </source>
</evidence>
<evidence type="ECO:0000313" key="3">
    <source>
        <dbReference type="Proteomes" id="UP001195724"/>
    </source>
</evidence>
<name>A0ABS2SEQ6_9PSEU</name>
<comment type="caution">
    <text evidence="2">The sequence shown here is derived from an EMBL/GenBank/DDBJ whole genome shotgun (WGS) entry which is preliminary data.</text>
</comment>
<dbReference type="EMBL" id="JAFBCL010000001">
    <property type="protein sequence ID" value="MBM7814708.1"/>
    <property type="molecule type" value="Genomic_DNA"/>
</dbReference>
<keyword evidence="1" id="KW-0472">Membrane</keyword>
<dbReference type="RefSeq" id="WP_204845320.1">
    <property type="nucleotide sequence ID" value="NZ_JAFBCL010000001.1"/>
</dbReference>
<accession>A0ABS2SEQ6</accession>
<organism evidence="2 3">
    <name type="scientific">Saccharothrix algeriensis</name>
    <dbReference type="NCBI Taxonomy" id="173560"/>
    <lineage>
        <taxon>Bacteria</taxon>
        <taxon>Bacillati</taxon>
        <taxon>Actinomycetota</taxon>
        <taxon>Actinomycetes</taxon>
        <taxon>Pseudonocardiales</taxon>
        <taxon>Pseudonocardiaceae</taxon>
        <taxon>Saccharothrix</taxon>
    </lineage>
</organism>
<keyword evidence="3" id="KW-1185">Reference proteome</keyword>
<protein>
    <submittedName>
        <fullName evidence="2">Uncharacterized protein</fullName>
    </submittedName>
</protein>
<gene>
    <name evidence="2" type="ORF">JOE68_005573</name>
</gene>
<keyword evidence="1" id="KW-1133">Transmembrane helix</keyword>
<proteinExistence type="predicted"/>
<keyword evidence="1" id="KW-0812">Transmembrane</keyword>
<sequence length="93" mass="10024">MIDRYLRTGPGALTAAVRELPLGKRHEDGIDHRVVDWAQGGLPEPAALEVEAKLHGYLQEAAALGRDLARRQCALWLLASALVLAVLVAYLAA</sequence>
<reference evidence="2 3" key="1">
    <citation type="submission" date="2021-01" db="EMBL/GenBank/DDBJ databases">
        <title>Sequencing the genomes of 1000 actinobacteria strains.</title>
        <authorList>
            <person name="Klenk H.-P."/>
        </authorList>
    </citation>
    <scope>NUCLEOTIDE SEQUENCE [LARGE SCALE GENOMIC DNA]</scope>
    <source>
        <strain evidence="2 3">DSM 44581</strain>
    </source>
</reference>